<accession>A0ABY2NU03</accession>
<dbReference type="InterPro" id="IPR051396">
    <property type="entry name" value="Bact_Antivir_Def_Nuclease"/>
</dbReference>
<evidence type="ECO:0000313" key="3">
    <source>
        <dbReference type="EMBL" id="TGM61728.1"/>
    </source>
</evidence>
<gene>
    <name evidence="3" type="ORF">EHQ95_00320</name>
</gene>
<keyword evidence="4" id="KW-1185">Reference proteome</keyword>
<evidence type="ECO:0000313" key="4">
    <source>
        <dbReference type="Proteomes" id="UP000298112"/>
    </source>
</evidence>
<dbReference type="InterPro" id="IPR022532">
    <property type="entry name" value="DUF3696"/>
</dbReference>
<proteinExistence type="predicted"/>
<feature type="domain" description="Endonuclease GajA/Old nuclease/RecF-like AAA" evidence="2">
    <location>
        <begin position="1"/>
        <end position="380"/>
    </location>
</feature>
<dbReference type="Gene3D" id="3.40.50.300">
    <property type="entry name" value="P-loop containing nucleotide triphosphate hydrolases"/>
    <property type="match status" value="1"/>
</dbReference>
<name>A0ABY2NU03_9LEPT</name>
<organism evidence="3 4">
    <name type="scientific">Leptospira vanthielii</name>
    <dbReference type="NCBI Taxonomy" id="293085"/>
    <lineage>
        <taxon>Bacteria</taxon>
        <taxon>Pseudomonadati</taxon>
        <taxon>Spirochaetota</taxon>
        <taxon>Spirochaetia</taxon>
        <taxon>Leptospirales</taxon>
        <taxon>Leptospiraceae</taxon>
        <taxon>Leptospira</taxon>
    </lineage>
</organism>
<reference evidence="4" key="1">
    <citation type="journal article" date="2019" name="PLoS Negl. Trop. Dis.">
        <title>Revisiting the worldwide diversity of Leptospira species in the environment.</title>
        <authorList>
            <person name="Vincent A.T."/>
            <person name="Schiettekatte O."/>
            <person name="Bourhy P."/>
            <person name="Veyrier F.J."/>
            <person name="Picardeau M."/>
        </authorList>
    </citation>
    <scope>NUCLEOTIDE SEQUENCE [LARGE SCALE GENOMIC DNA]</scope>
    <source>
        <strain evidence="4">201601955</strain>
    </source>
</reference>
<dbReference type="InterPro" id="IPR014592">
    <property type="entry name" value="P-loop_UCP034888"/>
</dbReference>
<dbReference type="InterPro" id="IPR041685">
    <property type="entry name" value="AAA_GajA/Old/RecF-like"/>
</dbReference>
<sequence length="451" mass="52225">MIQNINLKNFKAFEHINLEFRPITLFLGPNNSGKSSILSSLRILSQTLQSYDQSVSLLLNGKLGDFGTYKDIVHGNNRQKHIEINITTDLQNKVTYPDFLKVKTNQLLMKLKYRYRSTIHELILAEIELLNGTTSLFSSKYSEKSEKHIIHSVYGKIVPAGFRSTLSKRYRLFHFLPNSVMFIDEEDLKDKENKEFYSNEIRKILREISRMCGPIYNDLMDIEYLGAMRLPPERTYLFSGERNDKVGSKGENASSILMMDSLRKGEKSKQIKEKVVNWLKQSQIASDIKIVSLSDRHYELYIQNPKTKEYQNYADVGYGNSQVIPVLVAGYNLSKNETLIVEEPEIHLHPGAQSELGDFFLELYKESKNSIIETHSEYLIVRLQQHIAAGKINPKDILFYYVHSSDTKKEIIKMNVDNSGAFLEEWPEGFFPQRLDEAKKLAKIRFELQKK</sequence>
<feature type="domain" description="DUF3696" evidence="1">
    <location>
        <begin position="392"/>
        <end position="441"/>
    </location>
</feature>
<dbReference type="Proteomes" id="UP000298112">
    <property type="component" value="Unassembled WGS sequence"/>
</dbReference>
<dbReference type="EMBL" id="RQHF01000006">
    <property type="protein sequence ID" value="TGM61728.1"/>
    <property type="molecule type" value="Genomic_DNA"/>
</dbReference>
<dbReference type="PANTHER" id="PTHR43581">
    <property type="entry name" value="ATP/GTP PHOSPHATASE"/>
    <property type="match status" value="1"/>
</dbReference>
<evidence type="ECO:0000259" key="1">
    <source>
        <dbReference type="Pfam" id="PF12476"/>
    </source>
</evidence>
<dbReference type="PANTHER" id="PTHR43581:SF4">
    <property type="entry name" value="ATP_GTP PHOSPHATASE"/>
    <property type="match status" value="1"/>
</dbReference>
<evidence type="ECO:0000259" key="2">
    <source>
        <dbReference type="Pfam" id="PF13175"/>
    </source>
</evidence>
<dbReference type="SUPFAM" id="SSF52540">
    <property type="entry name" value="P-loop containing nucleoside triphosphate hydrolases"/>
    <property type="match status" value="1"/>
</dbReference>
<protein>
    <submittedName>
        <fullName evidence="3">DUF3696 domain-containing protein</fullName>
    </submittedName>
</protein>
<dbReference type="Pfam" id="PF12476">
    <property type="entry name" value="DUF3696"/>
    <property type="match status" value="1"/>
</dbReference>
<dbReference type="RefSeq" id="WP_135656371.1">
    <property type="nucleotide sequence ID" value="NZ_RQHF01000006.1"/>
</dbReference>
<comment type="caution">
    <text evidence="3">The sequence shown here is derived from an EMBL/GenBank/DDBJ whole genome shotgun (WGS) entry which is preliminary data.</text>
</comment>
<dbReference type="Pfam" id="PF13175">
    <property type="entry name" value="AAA_15"/>
    <property type="match status" value="1"/>
</dbReference>
<dbReference type="PIRSF" id="PIRSF034888">
    <property type="entry name" value="P-loop_UCP034888"/>
    <property type="match status" value="1"/>
</dbReference>
<dbReference type="InterPro" id="IPR027417">
    <property type="entry name" value="P-loop_NTPase"/>
</dbReference>